<proteinExistence type="predicted"/>
<gene>
    <name evidence="1" type="ORF">E2986_12406</name>
</gene>
<dbReference type="Proteomes" id="UP000655588">
    <property type="component" value="Unassembled WGS sequence"/>
</dbReference>
<evidence type="ECO:0000313" key="1">
    <source>
        <dbReference type="EMBL" id="KAF3422919.1"/>
    </source>
</evidence>
<accession>A0A833RFR5</accession>
<sequence>MPKFLELRITSASAELSDVEKAIIYTAELLATDYETAEMCLRDANVTVDIIDDLPVDAQQHRKQIEFKDDLVKVSKVLEQLYSTFVNNKDMDTIRKGACAFTYCAKKRGVVELNIFGKMVDL</sequence>
<evidence type="ECO:0000313" key="2">
    <source>
        <dbReference type="Proteomes" id="UP000655588"/>
    </source>
</evidence>
<protein>
    <submittedName>
        <fullName evidence="1">Uncharacterized protein</fullName>
    </submittedName>
</protein>
<organism evidence="1 2">
    <name type="scientific">Frieseomelitta varia</name>
    <dbReference type="NCBI Taxonomy" id="561572"/>
    <lineage>
        <taxon>Eukaryota</taxon>
        <taxon>Metazoa</taxon>
        <taxon>Ecdysozoa</taxon>
        <taxon>Arthropoda</taxon>
        <taxon>Hexapoda</taxon>
        <taxon>Insecta</taxon>
        <taxon>Pterygota</taxon>
        <taxon>Neoptera</taxon>
        <taxon>Endopterygota</taxon>
        <taxon>Hymenoptera</taxon>
        <taxon>Apocrita</taxon>
        <taxon>Aculeata</taxon>
        <taxon>Apoidea</taxon>
        <taxon>Anthophila</taxon>
        <taxon>Apidae</taxon>
        <taxon>Frieseomelitta</taxon>
    </lineage>
</organism>
<comment type="caution">
    <text evidence="1">The sequence shown here is derived from an EMBL/GenBank/DDBJ whole genome shotgun (WGS) entry which is preliminary data.</text>
</comment>
<keyword evidence="2" id="KW-1185">Reference proteome</keyword>
<reference evidence="1" key="1">
    <citation type="submission" date="2019-11" db="EMBL/GenBank/DDBJ databases">
        <title>The nuclear and mitochondrial genomes of Frieseomelitta varia - a highly eusocial stingless bee (Meliponini) with a permanently sterile worker caste.</title>
        <authorList>
            <person name="Freitas F.C.P."/>
            <person name="Lourenco A.P."/>
            <person name="Nunes F.M.F."/>
            <person name="Paschoal A.R."/>
            <person name="Abreu F.C.P."/>
            <person name="Barbin F.O."/>
            <person name="Bataglia L."/>
            <person name="Cardoso-Junior C.A.M."/>
            <person name="Cervoni M.S."/>
            <person name="Silva S.R."/>
            <person name="Dalarmi F."/>
            <person name="Del Lama M.A."/>
            <person name="Depintor T.S."/>
            <person name="Ferreira K.M."/>
            <person name="Goria P.S."/>
            <person name="Jaskot M.C."/>
            <person name="Lago D.C."/>
            <person name="Luna-Lucena D."/>
            <person name="Moda L.M."/>
            <person name="Nascimento L."/>
            <person name="Pedrino M."/>
            <person name="Rabico F.O."/>
            <person name="Sanches F.C."/>
            <person name="Santos D.E."/>
            <person name="Santos C.G."/>
            <person name="Vieira J."/>
            <person name="Lopes T.F."/>
            <person name="Barchuk A.R."/>
            <person name="Hartfelder K."/>
            <person name="Simoes Z.L.P."/>
            <person name="Bitondi M.M.G."/>
            <person name="Pinheiro D.G."/>
        </authorList>
    </citation>
    <scope>NUCLEOTIDE SEQUENCE</scope>
    <source>
        <strain evidence="1">USP_RPSP 00005682</strain>
        <tissue evidence="1">Whole individual</tissue>
    </source>
</reference>
<dbReference type="EMBL" id="WNWW01000622">
    <property type="protein sequence ID" value="KAF3422919.1"/>
    <property type="molecule type" value="Genomic_DNA"/>
</dbReference>
<name>A0A833RFR5_9HYME</name>
<dbReference type="AlphaFoldDB" id="A0A833RFR5"/>